<evidence type="ECO:0008006" key="4">
    <source>
        <dbReference type="Google" id="ProtNLM"/>
    </source>
</evidence>
<feature type="signal peptide" evidence="1">
    <location>
        <begin position="1"/>
        <end position="15"/>
    </location>
</feature>
<evidence type="ECO:0000313" key="2">
    <source>
        <dbReference type="EMBL" id="KAF9786076.1"/>
    </source>
</evidence>
<reference evidence="2" key="2">
    <citation type="submission" date="2020-11" db="EMBL/GenBank/DDBJ databases">
        <authorList>
            <consortium name="DOE Joint Genome Institute"/>
            <person name="Kuo A."/>
            <person name="Miyauchi S."/>
            <person name="Kiss E."/>
            <person name="Drula E."/>
            <person name="Kohler A."/>
            <person name="Sanchez-Garcia M."/>
            <person name="Andreopoulos B."/>
            <person name="Barry K.W."/>
            <person name="Bonito G."/>
            <person name="Buee M."/>
            <person name="Carver A."/>
            <person name="Chen C."/>
            <person name="Cichocki N."/>
            <person name="Clum A."/>
            <person name="Culley D."/>
            <person name="Crous P.W."/>
            <person name="Fauchery L."/>
            <person name="Girlanda M."/>
            <person name="Hayes R."/>
            <person name="Keri Z."/>
            <person name="Labutti K."/>
            <person name="Lipzen A."/>
            <person name="Lombard V."/>
            <person name="Magnuson J."/>
            <person name="Maillard F."/>
            <person name="Morin E."/>
            <person name="Murat C."/>
            <person name="Nolan M."/>
            <person name="Ohm R."/>
            <person name="Pangilinan J."/>
            <person name="Pereira M."/>
            <person name="Perotto S."/>
            <person name="Peter M."/>
            <person name="Riley R."/>
            <person name="Sitrit Y."/>
            <person name="Stielow B."/>
            <person name="Szollosi G."/>
            <person name="Zifcakova L."/>
            <person name="Stursova M."/>
            <person name="Spatafora J.W."/>
            <person name="Tedersoo L."/>
            <person name="Vaario L.-M."/>
            <person name="Yamada A."/>
            <person name="Yan M."/>
            <person name="Wang P."/>
            <person name="Xu J."/>
            <person name="Bruns T."/>
            <person name="Baldrian P."/>
            <person name="Vilgalys R."/>
            <person name="Henrissat B."/>
            <person name="Grigoriev I.V."/>
            <person name="Hibbett D."/>
            <person name="Nagy L.G."/>
            <person name="Martin F.M."/>
        </authorList>
    </citation>
    <scope>NUCLEOTIDE SEQUENCE</scope>
    <source>
        <strain evidence="2">UH-Tt-Lm1</strain>
    </source>
</reference>
<proteinExistence type="predicted"/>
<organism evidence="2 3">
    <name type="scientific">Thelephora terrestris</name>
    <dbReference type="NCBI Taxonomy" id="56493"/>
    <lineage>
        <taxon>Eukaryota</taxon>
        <taxon>Fungi</taxon>
        <taxon>Dikarya</taxon>
        <taxon>Basidiomycota</taxon>
        <taxon>Agaricomycotina</taxon>
        <taxon>Agaricomycetes</taxon>
        <taxon>Thelephorales</taxon>
        <taxon>Thelephoraceae</taxon>
        <taxon>Thelephora</taxon>
    </lineage>
</organism>
<gene>
    <name evidence="2" type="ORF">BJ322DRAFT_1057823</name>
</gene>
<name>A0A9P6HFD5_9AGAM</name>
<keyword evidence="1" id="KW-0732">Signal</keyword>
<reference evidence="2" key="1">
    <citation type="journal article" date="2020" name="Nat. Commun.">
        <title>Large-scale genome sequencing of mycorrhizal fungi provides insights into the early evolution of symbiotic traits.</title>
        <authorList>
            <person name="Miyauchi S."/>
            <person name="Kiss E."/>
            <person name="Kuo A."/>
            <person name="Drula E."/>
            <person name="Kohler A."/>
            <person name="Sanchez-Garcia M."/>
            <person name="Morin E."/>
            <person name="Andreopoulos B."/>
            <person name="Barry K.W."/>
            <person name="Bonito G."/>
            <person name="Buee M."/>
            <person name="Carver A."/>
            <person name="Chen C."/>
            <person name="Cichocki N."/>
            <person name="Clum A."/>
            <person name="Culley D."/>
            <person name="Crous P.W."/>
            <person name="Fauchery L."/>
            <person name="Girlanda M."/>
            <person name="Hayes R.D."/>
            <person name="Keri Z."/>
            <person name="LaButti K."/>
            <person name="Lipzen A."/>
            <person name="Lombard V."/>
            <person name="Magnuson J."/>
            <person name="Maillard F."/>
            <person name="Murat C."/>
            <person name="Nolan M."/>
            <person name="Ohm R.A."/>
            <person name="Pangilinan J."/>
            <person name="Pereira M.F."/>
            <person name="Perotto S."/>
            <person name="Peter M."/>
            <person name="Pfister S."/>
            <person name="Riley R."/>
            <person name="Sitrit Y."/>
            <person name="Stielow J.B."/>
            <person name="Szollosi G."/>
            <person name="Zifcakova L."/>
            <person name="Stursova M."/>
            <person name="Spatafora J.W."/>
            <person name="Tedersoo L."/>
            <person name="Vaario L.M."/>
            <person name="Yamada A."/>
            <person name="Yan M."/>
            <person name="Wang P."/>
            <person name="Xu J."/>
            <person name="Bruns T."/>
            <person name="Baldrian P."/>
            <person name="Vilgalys R."/>
            <person name="Dunand C."/>
            <person name="Henrissat B."/>
            <person name="Grigoriev I.V."/>
            <person name="Hibbett D."/>
            <person name="Nagy L.G."/>
            <person name="Martin F.M."/>
        </authorList>
    </citation>
    <scope>NUCLEOTIDE SEQUENCE</scope>
    <source>
        <strain evidence="2">UH-Tt-Lm1</strain>
    </source>
</reference>
<keyword evidence="3" id="KW-1185">Reference proteome</keyword>
<dbReference type="EMBL" id="WIUZ02000006">
    <property type="protein sequence ID" value="KAF9786076.1"/>
    <property type="molecule type" value="Genomic_DNA"/>
</dbReference>
<sequence>MLALWPIWAIILSKSMLPPMPGMPGPNSGPAPSCSSSSTHLSKSVLMKSDFCSAFERRGQYSSFFSFFRKIKAKRRAFRVFLYPWR</sequence>
<feature type="chain" id="PRO_5040476782" description="Secreted protein" evidence="1">
    <location>
        <begin position="16"/>
        <end position="86"/>
    </location>
</feature>
<evidence type="ECO:0000313" key="3">
    <source>
        <dbReference type="Proteomes" id="UP000736335"/>
    </source>
</evidence>
<protein>
    <recommendedName>
        <fullName evidence="4">Secreted protein</fullName>
    </recommendedName>
</protein>
<comment type="caution">
    <text evidence="2">The sequence shown here is derived from an EMBL/GenBank/DDBJ whole genome shotgun (WGS) entry which is preliminary data.</text>
</comment>
<evidence type="ECO:0000256" key="1">
    <source>
        <dbReference type="SAM" id="SignalP"/>
    </source>
</evidence>
<accession>A0A9P6HFD5</accession>
<dbReference type="AlphaFoldDB" id="A0A9P6HFD5"/>
<dbReference type="Proteomes" id="UP000736335">
    <property type="component" value="Unassembled WGS sequence"/>
</dbReference>